<feature type="domain" description="AN1-type" evidence="6">
    <location>
        <begin position="51"/>
        <end position="97"/>
    </location>
</feature>
<dbReference type="SUPFAM" id="SSF118310">
    <property type="entry name" value="AN1-like Zinc finger"/>
    <property type="match status" value="1"/>
</dbReference>
<evidence type="ECO:0000256" key="1">
    <source>
        <dbReference type="ARBA" id="ARBA00003732"/>
    </source>
</evidence>
<dbReference type="InterPro" id="IPR000058">
    <property type="entry name" value="Znf_AN1"/>
</dbReference>
<evidence type="ECO:0000313" key="8">
    <source>
        <dbReference type="Proteomes" id="UP000594263"/>
    </source>
</evidence>
<proteinExistence type="predicted"/>
<dbReference type="EnsemblPlants" id="Kaladp0045s0239.1.v1.1">
    <property type="protein sequence ID" value="Kaladp0045s0239.1.v1.1.CDS.1"/>
    <property type="gene ID" value="Kaladp0045s0239.v1.1"/>
</dbReference>
<dbReference type="InterPro" id="IPR050652">
    <property type="entry name" value="AN1_A20_ZnFinger"/>
</dbReference>
<dbReference type="Proteomes" id="UP000594263">
    <property type="component" value="Unplaced"/>
</dbReference>
<dbReference type="GO" id="GO:0004842">
    <property type="term" value="F:ubiquitin-protein transferase activity"/>
    <property type="evidence" value="ECO:0007669"/>
    <property type="project" value="TreeGrafter"/>
</dbReference>
<name>A0A7N0ZX67_KALFE</name>
<keyword evidence="2" id="KW-0479">Metal-binding</keyword>
<protein>
    <recommendedName>
        <fullName evidence="6">AN1-type domain-containing protein</fullName>
    </recommendedName>
</protein>
<keyword evidence="8" id="KW-1185">Reference proteome</keyword>
<evidence type="ECO:0000256" key="5">
    <source>
        <dbReference type="PROSITE-ProRule" id="PRU00449"/>
    </source>
</evidence>
<keyword evidence="4" id="KW-0862">Zinc</keyword>
<comment type="function">
    <text evidence="1">May be involved in environmental stress response.</text>
</comment>
<dbReference type="Gramene" id="Kaladp0045s0239.1.v1.1">
    <property type="protein sequence ID" value="Kaladp0045s0239.1.v1.1.CDS.1"/>
    <property type="gene ID" value="Kaladp0045s0239.v1.1"/>
</dbReference>
<dbReference type="InterPro" id="IPR035896">
    <property type="entry name" value="AN1-like_Znf"/>
</dbReference>
<evidence type="ECO:0000313" key="7">
    <source>
        <dbReference type="EnsemblPlants" id="Kaladp0045s0239.1.v1.1.CDS.1"/>
    </source>
</evidence>
<dbReference type="PANTHER" id="PTHR10634:SF87">
    <property type="entry name" value="ZINC FINGER AN1 DOMAIN-CONTAINING STRESS-ASSOCIATED PROTEIN 15-LIKE"/>
    <property type="match status" value="1"/>
</dbReference>
<accession>A0A7N0ZX67</accession>
<dbReference type="PROSITE" id="PS51039">
    <property type="entry name" value="ZF_AN1"/>
    <property type="match status" value="1"/>
</dbReference>
<dbReference type="Gene3D" id="4.10.1110.10">
    <property type="entry name" value="AN1-like Zinc finger"/>
    <property type="match status" value="1"/>
</dbReference>
<evidence type="ECO:0000259" key="6">
    <source>
        <dbReference type="PROSITE" id="PS51039"/>
    </source>
</evidence>
<dbReference type="AlphaFoldDB" id="A0A7N0ZX67"/>
<organism evidence="7 8">
    <name type="scientific">Kalanchoe fedtschenkoi</name>
    <name type="common">Lavender scallops</name>
    <name type="synonym">South American air plant</name>
    <dbReference type="NCBI Taxonomy" id="63787"/>
    <lineage>
        <taxon>Eukaryota</taxon>
        <taxon>Viridiplantae</taxon>
        <taxon>Streptophyta</taxon>
        <taxon>Embryophyta</taxon>
        <taxon>Tracheophyta</taxon>
        <taxon>Spermatophyta</taxon>
        <taxon>Magnoliopsida</taxon>
        <taxon>eudicotyledons</taxon>
        <taxon>Gunneridae</taxon>
        <taxon>Pentapetalae</taxon>
        <taxon>Saxifragales</taxon>
        <taxon>Crassulaceae</taxon>
        <taxon>Kalanchoe</taxon>
    </lineage>
</organism>
<evidence type="ECO:0000256" key="3">
    <source>
        <dbReference type="ARBA" id="ARBA00022771"/>
    </source>
</evidence>
<keyword evidence="3 5" id="KW-0863">Zinc-finger</keyword>
<evidence type="ECO:0000256" key="2">
    <source>
        <dbReference type="ARBA" id="ARBA00022723"/>
    </source>
</evidence>
<dbReference type="FunFam" id="4.10.1110.10:FF:000001">
    <property type="entry name" value="Zinc finger AN1-type containing 6"/>
    <property type="match status" value="1"/>
</dbReference>
<reference evidence="7" key="1">
    <citation type="submission" date="2021-01" db="UniProtKB">
        <authorList>
            <consortium name="EnsemblPlants"/>
        </authorList>
    </citation>
    <scope>IDENTIFICATION</scope>
</reference>
<dbReference type="Pfam" id="PF01428">
    <property type="entry name" value="zf-AN1"/>
    <property type="match status" value="1"/>
</dbReference>
<sequence length="116" mass="12809">MGHKREREPESDAAVDAIPKLELASASTSSEPMMGAKAGEISSDLLGIKKKQEVNRCSGCRRKVGLIGFRCRCGDVFCWEHRYSDRHDCGFDYKASGRAAIARENPVVRPAKILKV</sequence>
<dbReference type="SMART" id="SM00154">
    <property type="entry name" value="ZnF_AN1"/>
    <property type="match status" value="1"/>
</dbReference>
<dbReference type="PANTHER" id="PTHR10634">
    <property type="entry name" value="AN1-TYPE ZINC FINGER PROTEIN"/>
    <property type="match status" value="1"/>
</dbReference>
<dbReference type="GO" id="GO:0016567">
    <property type="term" value="P:protein ubiquitination"/>
    <property type="evidence" value="ECO:0007669"/>
    <property type="project" value="TreeGrafter"/>
</dbReference>
<dbReference type="GO" id="GO:0008270">
    <property type="term" value="F:zinc ion binding"/>
    <property type="evidence" value="ECO:0007669"/>
    <property type="project" value="UniProtKB-KW"/>
</dbReference>
<evidence type="ECO:0000256" key="4">
    <source>
        <dbReference type="ARBA" id="ARBA00022833"/>
    </source>
</evidence>
<dbReference type="OMA" id="EPMMGAK"/>